<evidence type="ECO:0000313" key="2">
    <source>
        <dbReference type="Proteomes" id="UP000265703"/>
    </source>
</evidence>
<sequence length="141" mass="16077">MCKDEINVIEEYFDSGLDENQLNFDKKKELVDLNNLAEGGNNGAQNNLGYYYKNGIGVTKDDKKAFEWYLKAANNRGDTCAQYNLGICYQDGTGINKNDEKAFTWYYESAKGEFSVAQNILDNISMMQKCQLIFLLFHAYG</sequence>
<dbReference type="PANTHER" id="PTHR43628:SF1">
    <property type="entry name" value="CHITIN SYNTHASE REGULATORY FACTOR 2-RELATED"/>
    <property type="match status" value="1"/>
</dbReference>
<name>A0A397SI37_9GLOM</name>
<evidence type="ECO:0000313" key="1">
    <source>
        <dbReference type="EMBL" id="RIA85252.1"/>
    </source>
</evidence>
<dbReference type="EMBL" id="QKYT01000436">
    <property type="protein sequence ID" value="RIA85252.1"/>
    <property type="molecule type" value="Genomic_DNA"/>
</dbReference>
<reference evidence="1 2" key="1">
    <citation type="submission" date="2018-06" db="EMBL/GenBank/DDBJ databases">
        <title>Comparative genomics reveals the genomic features of Rhizophagus irregularis, R. cerebriforme, R. diaphanum and Gigaspora rosea, and their symbiotic lifestyle signature.</title>
        <authorList>
            <person name="Morin E."/>
            <person name="San Clemente H."/>
            <person name="Chen E.C.H."/>
            <person name="De La Providencia I."/>
            <person name="Hainaut M."/>
            <person name="Kuo A."/>
            <person name="Kohler A."/>
            <person name="Murat C."/>
            <person name="Tang N."/>
            <person name="Roy S."/>
            <person name="Loubradou J."/>
            <person name="Henrissat B."/>
            <person name="Grigoriev I.V."/>
            <person name="Corradi N."/>
            <person name="Roux C."/>
            <person name="Martin F.M."/>
        </authorList>
    </citation>
    <scope>NUCLEOTIDE SEQUENCE [LARGE SCALE GENOMIC DNA]</scope>
    <source>
        <strain evidence="1 2">DAOM 227022</strain>
    </source>
</reference>
<dbReference type="AlphaFoldDB" id="A0A397SI37"/>
<dbReference type="InterPro" id="IPR052945">
    <property type="entry name" value="Mitotic_Regulator"/>
</dbReference>
<protein>
    <submittedName>
        <fullName evidence="1">Uncharacterized protein</fullName>
    </submittedName>
</protein>
<dbReference type="Gene3D" id="1.25.40.10">
    <property type="entry name" value="Tetratricopeptide repeat domain"/>
    <property type="match status" value="1"/>
</dbReference>
<dbReference type="SMART" id="SM00671">
    <property type="entry name" value="SEL1"/>
    <property type="match status" value="2"/>
</dbReference>
<dbReference type="SUPFAM" id="SSF81901">
    <property type="entry name" value="HCP-like"/>
    <property type="match status" value="1"/>
</dbReference>
<dbReference type="InterPro" id="IPR011990">
    <property type="entry name" value="TPR-like_helical_dom_sf"/>
</dbReference>
<proteinExistence type="predicted"/>
<dbReference type="Pfam" id="PF08238">
    <property type="entry name" value="Sel1"/>
    <property type="match status" value="2"/>
</dbReference>
<dbReference type="PANTHER" id="PTHR43628">
    <property type="entry name" value="ACTIVATOR OF C KINASE PROTEIN 1-RELATED"/>
    <property type="match status" value="1"/>
</dbReference>
<comment type="caution">
    <text evidence="1">The sequence shown here is derived from an EMBL/GenBank/DDBJ whole genome shotgun (WGS) entry which is preliminary data.</text>
</comment>
<keyword evidence="2" id="KW-1185">Reference proteome</keyword>
<accession>A0A397SI37</accession>
<dbReference type="Proteomes" id="UP000265703">
    <property type="component" value="Unassembled WGS sequence"/>
</dbReference>
<dbReference type="OrthoDB" id="10597796at2759"/>
<gene>
    <name evidence="1" type="ORF">C1645_857860</name>
</gene>
<organism evidence="1 2">
    <name type="scientific">Glomus cerebriforme</name>
    <dbReference type="NCBI Taxonomy" id="658196"/>
    <lineage>
        <taxon>Eukaryota</taxon>
        <taxon>Fungi</taxon>
        <taxon>Fungi incertae sedis</taxon>
        <taxon>Mucoromycota</taxon>
        <taxon>Glomeromycotina</taxon>
        <taxon>Glomeromycetes</taxon>
        <taxon>Glomerales</taxon>
        <taxon>Glomeraceae</taxon>
        <taxon>Glomus</taxon>
    </lineage>
</organism>
<dbReference type="InterPro" id="IPR006597">
    <property type="entry name" value="Sel1-like"/>
</dbReference>